<comment type="caution">
    <text evidence="1">The sequence shown here is derived from an EMBL/GenBank/DDBJ whole genome shotgun (WGS) entry which is preliminary data.</text>
</comment>
<gene>
    <name evidence="1" type="ORF">E2C01_091170</name>
</gene>
<dbReference type="Proteomes" id="UP000324222">
    <property type="component" value="Unassembled WGS sequence"/>
</dbReference>
<dbReference type="OrthoDB" id="6369184at2759"/>
<dbReference type="AlphaFoldDB" id="A0A5B7JDA6"/>
<evidence type="ECO:0000313" key="1">
    <source>
        <dbReference type="EMBL" id="MPC95941.1"/>
    </source>
</evidence>
<protein>
    <submittedName>
        <fullName evidence="1">Uncharacterized protein</fullName>
    </submittedName>
</protein>
<accession>A0A5B7JDA6</accession>
<name>A0A5B7JDA6_PORTR</name>
<dbReference type="EMBL" id="VSRR010104049">
    <property type="protein sequence ID" value="MPC95941.1"/>
    <property type="molecule type" value="Genomic_DNA"/>
</dbReference>
<sequence length="115" mass="12838">MVGRVCPGPPSEDSAVTFERLWKEGKSVNNPSTFIRFLPTFLVNDRARIGNDNDDDTGVTNKEVAVNIGDLNENTHALKQMVIEKALGIKGRSSQERGKLFSVFHYQFLRSTVLV</sequence>
<proteinExistence type="predicted"/>
<keyword evidence="2" id="KW-1185">Reference proteome</keyword>
<evidence type="ECO:0000313" key="2">
    <source>
        <dbReference type="Proteomes" id="UP000324222"/>
    </source>
</evidence>
<reference evidence="1 2" key="1">
    <citation type="submission" date="2019-05" db="EMBL/GenBank/DDBJ databases">
        <title>Another draft genome of Portunus trituberculatus and its Hox gene families provides insights of decapod evolution.</title>
        <authorList>
            <person name="Jeong J.-H."/>
            <person name="Song I."/>
            <person name="Kim S."/>
            <person name="Choi T."/>
            <person name="Kim D."/>
            <person name="Ryu S."/>
            <person name="Kim W."/>
        </authorList>
    </citation>
    <scope>NUCLEOTIDE SEQUENCE [LARGE SCALE GENOMIC DNA]</scope>
    <source>
        <tissue evidence="1">Muscle</tissue>
    </source>
</reference>
<organism evidence="1 2">
    <name type="scientific">Portunus trituberculatus</name>
    <name type="common">Swimming crab</name>
    <name type="synonym">Neptunus trituberculatus</name>
    <dbReference type="NCBI Taxonomy" id="210409"/>
    <lineage>
        <taxon>Eukaryota</taxon>
        <taxon>Metazoa</taxon>
        <taxon>Ecdysozoa</taxon>
        <taxon>Arthropoda</taxon>
        <taxon>Crustacea</taxon>
        <taxon>Multicrustacea</taxon>
        <taxon>Malacostraca</taxon>
        <taxon>Eumalacostraca</taxon>
        <taxon>Eucarida</taxon>
        <taxon>Decapoda</taxon>
        <taxon>Pleocyemata</taxon>
        <taxon>Brachyura</taxon>
        <taxon>Eubrachyura</taxon>
        <taxon>Portunoidea</taxon>
        <taxon>Portunidae</taxon>
        <taxon>Portuninae</taxon>
        <taxon>Portunus</taxon>
    </lineage>
</organism>